<sequence length="183" mass="19876">MANTSKDKGDRFERESVPMVVNLLPEFALEKAMRYLGAGRKEDVGDLYVLPDAAIQVKAWDNMGGAIRTAVAGSVIQAGHGDKVYALGMVPILGARAHQVRWLACVAPGRWPVPVEPVAEFAMVSKALKWVKDDTGPYGYRIWERLERIGLLGGPGEPALIAPIEAWAAAYRQAHTNTLQLAA</sequence>
<gene>
    <name evidence="1" type="ORF">IV500_04405</name>
</gene>
<comment type="caution">
    <text evidence="1">The sequence shown here is derived from an EMBL/GenBank/DDBJ whole genome shotgun (WGS) entry which is preliminary data.</text>
</comment>
<protein>
    <submittedName>
        <fullName evidence="1">Uncharacterized protein</fullName>
    </submittedName>
</protein>
<dbReference type="RefSeq" id="WP_196395615.1">
    <property type="nucleotide sequence ID" value="NZ_JADNYM010000005.1"/>
</dbReference>
<organism evidence="1 2">
    <name type="scientific">Arthrobacter terrae</name>
    <dbReference type="NCBI Taxonomy" id="2935737"/>
    <lineage>
        <taxon>Bacteria</taxon>
        <taxon>Bacillati</taxon>
        <taxon>Actinomycetota</taxon>
        <taxon>Actinomycetes</taxon>
        <taxon>Micrococcales</taxon>
        <taxon>Micrococcaceae</taxon>
        <taxon>Arthrobacter</taxon>
    </lineage>
</organism>
<evidence type="ECO:0000313" key="1">
    <source>
        <dbReference type="EMBL" id="MBG0738662.1"/>
    </source>
</evidence>
<keyword evidence="2" id="KW-1185">Reference proteome</keyword>
<evidence type="ECO:0000313" key="2">
    <source>
        <dbReference type="Proteomes" id="UP000655366"/>
    </source>
</evidence>
<dbReference type="EMBL" id="JADNYM010000005">
    <property type="protein sequence ID" value="MBG0738662.1"/>
    <property type="molecule type" value="Genomic_DNA"/>
</dbReference>
<proteinExistence type="predicted"/>
<dbReference type="Proteomes" id="UP000655366">
    <property type="component" value="Unassembled WGS sequence"/>
</dbReference>
<name>A0A931CKI8_9MICC</name>
<reference evidence="1 2" key="1">
    <citation type="submission" date="2020-11" db="EMBL/GenBank/DDBJ databases">
        <title>Arthrobacter antarcticus sp. nov., isolated from Antarctic Soil.</title>
        <authorList>
            <person name="Li J."/>
        </authorList>
    </citation>
    <scope>NUCLEOTIDE SEQUENCE [LARGE SCALE GENOMIC DNA]</scope>
    <source>
        <strain evidence="1 2">Z1-20</strain>
    </source>
</reference>
<accession>A0A931CKI8</accession>
<dbReference type="AlphaFoldDB" id="A0A931CKI8"/>